<dbReference type="Pfam" id="PF03160">
    <property type="entry name" value="Calx-beta"/>
    <property type="match status" value="2"/>
</dbReference>
<reference evidence="10 11" key="1">
    <citation type="submission" date="2022-06" db="EMBL/GenBank/DDBJ databases">
        <authorList>
            <person name="Xuan X."/>
        </authorList>
    </citation>
    <scope>NUCLEOTIDE SEQUENCE [LARGE SCALE GENOMIC DNA]</scope>
    <source>
        <strain evidence="10 11">2V75</strain>
    </source>
</reference>
<evidence type="ECO:0000259" key="9">
    <source>
        <dbReference type="Pfam" id="PF19081"/>
    </source>
</evidence>
<keyword evidence="4" id="KW-0677">Repeat</keyword>
<comment type="caution">
    <text evidence="10">The sequence shown here is derived from an EMBL/GenBank/DDBJ whole genome shotgun (WGS) entry which is preliminary data.</text>
</comment>
<evidence type="ECO:0000256" key="4">
    <source>
        <dbReference type="ARBA" id="ARBA00022737"/>
    </source>
</evidence>
<evidence type="ECO:0000256" key="5">
    <source>
        <dbReference type="ARBA" id="ARBA00022837"/>
    </source>
</evidence>
<dbReference type="InterPro" id="IPR026341">
    <property type="entry name" value="T9SS_type_B"/>
</dbReference>
<evidence type="ECO:0000256" key="2">
    <source>
        <dbReference type="ARBA" id="ARBA00022525"/>
    </source>
</evidence>
<dbReference type="NCBIfam" id="TIGR01451">
    <property type="entry name" value="B_ant_repeat"/>
    <property type="match status" value="1"/>
</dbReference>
<dbReference type="Gene3D" id="2.60.40.2030">
    <property type="match status" value="2"/>
</dbReference>
<dbReference type="SUPFAM" id="SSF103647">
    <property type="entry name" value="TSP type-3 repeat"/>
    <property type="match status" value="1"/>
</dbReference>
<protein>
    <submittedName>
        <fullName evidence="10">Gliding motility-associated C-terminal domain-containing protein</fullName>
    </submittedName>
</protein>
<dbReference type="InterPro" id="IPR028974">
    <property type="entry name" value="TSP_type-3_rpt"/>
</dbReference>
<dbReference type="PANTHER" id="PTHR34819:SF3">
    <property type="entry name" value="CELL SURFACE PROTEIN"/>
    <property type="match status" value="1"/>
</dbReference>
<dbReference type="NCBIfam" id="TIGR04131">
    <property type="entry name" value="Bac_Flav_CTERM"/>
    <property type="match status" value="1"/>
</dbReference>
<evidence type="ECO:0000313" key="10">
    <source>
        <dbReference type="EMBL" id="MCO5726070.1"/>
    </source>
</evidence>
<evidence type="ECO:0000256" key="3">
    <source>
        <dbReference type="ARBA" id="ARBA00022729"/>
    </source>
</evidence>
<dbReference type="InterPro" id="IPR038081">
    <property type="entry name" value="CalX-like_sf"/>
</dbReference>
<feature type="domain" description="Calx-beta" evidence="8">
    <location>
        <begin position="80"/>
        <end position="157"/>
    </location>
</feature>
<feature type="compositionally biased region" description="Acidic residues" evidence="6">
    <location>
        <begin position="475"/>
        <end position="484"/>
    </location>
</feature>
<dbReference type="Pfam" id="PF19081">
    <property type="entry name" value="Ig_7"/>
    <property type="match status" value="1"/>
</dbReference>
<evidence type="ECO:0000256" key="1">
    <source>
        <dbReference type="ARBA" id="ARBA00004613"/>
    </source>
</evidence>
<feature type="non-terminal residue" evidence="10">
    <location>
        <position position="1"/>
    </location>
</feature>
<keyword evidence="11" id="KW-1185">Reference proteome</keyword>
<dbReference type="RefSeq" id="WP_252742441.1">
    <property type="nucleotide sequence ID" value="NZ_JAMXIB010000021.1"/>
</dbReference>
<keyword evidence="2" id="KW-0964">Secreted</keyword>
<evidence type="ECO:0000259" key="7">
    <source>
        <dbReference type="Pfam" id="PF01345"/>
    </source>
</evidence>
<dbReference type="EMBL" id="JAMXIB010000021">
    <property type="protein sequence ID" value="MCO5726070.1"/>
    <property type="molecule type" value="Genomic_DNA"/>
</dbReference>
<sequence length="897" mass="93845">APQVLNFAGTAGETQQFTVATLDDAIVEGTETFTVSLTASNAAIADSDTATGTITDNDEHNISIGNVGQAEGNTGFTDFVFPVSIDGGNALSDITFDYETAQDATGTNPATAGDDYVSIADGSGTIEAGTTSTTITVRVRGDTEVEPSETFLVVLSNIVGAAPGDITGVGTIGNDDQCNAGANPVLNADVPTDFCTEDTLLPLSAYTDSTAPAGTTLTWSINPDPLITDGHLSASQVQNPTPGTYYAFFYDAVNLCASPSPLVITLVRNETPSITQVTGAESCGPASLVLSAAGETPGSASAPDILWYTEETGGTPIFSGTSFTTSELQATSSFWVEATANGCTSSPRVEVIATISPVVSAGTATNASSCSDPANGPTTLDLDDRLQGADPGTWEIVQDPSGSLTIDPGNLLNFTGLAAGTYIFRYTTNVAEAPCTDESVEVSITVTNCDTDTDGDGLLDGIEAALGTDPNNLDTDGDGIDDGTEVGPDPTNPLDEDGDGIIDALESTIEDADGDLVNDQQDPANNNPCVPNADSPTCVDLAITKTADNLQVDIGQEVAFTITVENLNSGGVTDIQIGDLLETGFTYLSHTASVGDYDPETGLWEIPELGPQATATLEVRVTVLEGGVYTNTAELLTSFPDDRNAENNTSTVVLQLSQTEGVDLVLEKWGAFGSGPGNVGRFQREVIRPLAGNWVVFLVIVRNESLEGPVSNIRVEDLVTPATATGFEYQFHSFSPIAGNAYDPATGIWTINRLENGESAELRISVIVPEAGDFTNAARILGSSPSDGNPGNNEDVLLVDVNIPVEAEPGFVFNQFSPNGDGINDFLVVRDIATFPTNSIQIFNRYGQLVFEASNLTNDQVWDGNFKGERAPEGTYYYLLNLGPDREVAKGWIQLIR</sequence>
<gene>
    <name evidence="10" type="ORF">NG653_14510</name>
</gene>
<dbReference type="Pfam" id="PF01345">
    <property type="entry name" value="DUF11"/>
    <property type="match status" value="2"/>
</dbReference>
<organism evidence="10 11">
    <name type="scientific">Robiginitalea marina</name>
    <dbReference type="NCBI Taxonomy" id="2954105"/>
    <lineage>
        <taxon>Bacteria</taxon>
        <taxon>Pseudomonadati</taxon>
        <taxon>Bacteroidota</taxon>
        <taxon>Flavobacteriia</taxon>
        <taxon>Flavobacteriales</taxon>
        <taxon>Flavobacteriaceae</taxon>
        <taxon>Robiginitalea</taxon>
    </lineage>
</organism>
<evidence type="ECO:0000313" key="11">
    <source>
        <dbReference type="Proteomes" id="UP001206312"/>
    </source>
</evidence>
<name>A0ABT1B1A0_9FLAO</name>
<dbReference type="InterPro" id="IPR059100">
    <property type="entry name" value="TSP3_bac"/>
</dbReference>
<feature type="domain" description="Ig-like" evidence="9">
    <location>
        <begin position="272"/>
        <end position="357"/>
    </location>
</feature>
<dbReference type="Gene3D" id="2.60.40.10">
    <property type="entry name" value="Immunoglobulins"/>
    <property type="match status" value="1"/>
</dbReference>
<dbReference type="InterPro" id="IPR047589">
    <property type="entry name" value="DUF11_rpt"/>
</dbReference>
<dbReference type="InterPro" id="IPR001434">
    <property type="entry name" value="OmcB-like_DUF11"/>
</dbReference>
<feature type="domain" description="Calx-beta" evidence="8">
    <location>
        <begin position="14"/>
        <end position="58"/>
    </location>
</feature>
<dbReference type="InterPro" id="IPR013783">
    <property type="entry name" value="Ig-like_fold"/>
</dbReference>
<dbReference type="InterPro" id="IPR051172">
    <property type="entry name" value="Chlamydia_OmcB"/>
</dbReference>
<keyword evidence="3" id="KW-0732">Signal</keyword>
<feature type="domain" description="DUF11" evidence="7">
    <location>
        <begin position="689"/>
        <end position="795"/>
    </location>
</feature>
<keyword evidence="5" id="KW-0106">Calcium</keyword>
<proteinExistence type="predicted"/>
<accession>A0ABT1B1A0</accession>
<dbReference type="Pfam" id="PF13585">
    <property type="entry name" value="CHU_C"/>
    <property type="match status" value="1"/>
</dbReference>
<feature type="region of interest" description="Disordered" evidence="6">
    <location>
        <begin position="467"/>
        <end position="500"/>
    </location>
</feature>
<evidence type="ECO:0000256" key="6">
    <source>
        <dbReference type="SAM" id="MobiDB-lite"/>
    </source>
</evidence>
<dbReference type="Pfam" id="PF18884">
    <property type="entry name" value="TSP3_bac"/>
    <property type="match status" value="1"/>
</dbReference>
<comment type="subcellular location">
    <subcellularLocation>
        <location evidence="1">Secreted</location>
    </subcellularLocation>
</comment>
<feature type="domain" description="DUF11" evidence="7">
    <location>
        <begin position="540"/>
        <end position="653"/>
    </location>
</feature>
<evidence type="ECO:0000259" key="8">
    <source>
        <dbReference type="Pfam" id="PF03160"/>
    </source>
</evidence>
<dbReference type="InterPro" id="IPR003644">
    <property type="entry name" value="Calx_beta"/>
</dbReference>
<dbReference type="Proteomes" id="UP001206312">
    <property type="component" value="Unassembled WGS sequence"/>
</dbReference>
<dbReference type="SUPFAM" id="SSF141072">
    <property type="entry name" value="CalX-like"/>
    <property type="match status" value="2"/>
</dbReference>
<dbReference type="InterPro" id="IPR044023">
    <property type="entry name" value="Ig_7"/>
</dbReference>
<dbReference type="PANTHER" id="PTHR34819">
    <property type="entry name" value="LARGE CYSTEINE-RICH PERIPLASMIC PROTEIN OMCB"/>
    <property type="match status" value="1"/>
</dbReference>